<protein>
    <recommendedName>
        <fullName evidence="5">RxLR effector protein</fullName>
    </recommendedName>
</protein>
<reference evidence="6 7" key="1">
    <citation type="submission" date="2024-09" db="EMBL/GenBank/DDBJ databases">
        <title>Genome sequencing and assembly of Phytophthora oleae, isolate VK10A, causative agent of rot of olive drupes.</title>
        <authorList>
            <person name="Conti Taguali S."/>
            <person name="Riolo M."/>
            <person name="La Spada F."/>
            <person name="Cacciola S.O."/>
            <person name="Dionisio G."/>
        </authorList>
    </citation>
    <scope>NUCLEOTIDE SEQUENCE [LARGE SCALE GENOMIC DNA]</scope>
    <source>
        <strain evidence="6 7">VK10A</strain>
    </source>
</reference>
<evidence type="ECO:0000256" key="1">
    <source>
        <dbReference type="ARBA" id="ARBA00004613"/>
    </source>
</evidence>
<comment type="similarity">
    <text evidence="2 5">Belongs to the RxLR effector family.</text>
</comment>
<evidence type="ECO:0000313" key="7">
    <source>
        <dbReference type="Proteomes" id="UP001632037"/>
    </source>
</evidence>
<comment type="domain">
    <text evidence="5">The RxLR-dEER motif acts to carry the protein into the host cell cytoplasm through binding to cell surface phosphatidylinositol-3-phosphate.</text>
</comment>
<comment type="subcellular location">
    <subcellularLocation>
        <location evidence="1 5">Secreted</location>
    </subcellularLocation>
</comment>
<evidence type="ECO:0000256" key="2">
    <source>
        <dbReference type="ARBA" id="ARBA00010400"/>
    </source>
</evidence>
<dbReference type="Pfam" id="PF16810">
    <property type="entry name" value="RXLR"/>
    <property type="match status" value="1"/>
</dbReference>
<keyword evidence="4 5" id="KW-0732">Signal</keyword>
<dbReference type="AlphaFoldDB" id="A0ABD3FSM9"/>
<organism evidence="6 7">
    <name type="scientific">Phytophthora oleae</name>
    <dbReference type="NCBI Taxonomy" id="2107226"/>
    <lineage>
        <taxon>Eukaryota</taxon>
        <taxon>Sar</taxon>
        <taxon>Stramenopiles</taxon>
        <taxon>Oomycota</taxon>
        <taxon>Peronosporomycetes</taxon>
        <taxon>Peronosporales</taxon>
        <taxon>Peronosporaceae</taxon>
        <taxon>Phytophthora</taxon>
    </lineage>
</organism>
<keyword evidence="7" id="KW-1185">Reference proteome</keyword>
<comment type="function">
    <text evidence="5">Effector that suppresses plant defense responses during pathogen infection.</text>
</comment>
<comment type="caution">
    <text evidence="6">The sequence shown here is derived from an EMBL/GenBank/DDBJ whole genome shotgun (WGS) entry which is preliminary data.</text>
</comment>
<name>A0ABD3FSM9_9STRA</name>
<gene>
    <name evidence="6" type="ORF">V7S43_005676</name>
</gene>
<dbReference type="InterPro" id="IPR031825">
    <property type="entry name" value="RXLR"/>
</dbReference>
<proteinExistence type="inferred from homology"/>
<dbReference type="EMBL" id="JBIMZQ010000009">
    <property type="protein sequence ID" value="KAL3669299.1"/>
    <property type="molecule type" value="Genomic_DNA"/>
</dbReference>
<evidence type="ECO:0000256" key="5">
    <source>
        <dbReference type="RuleBase" id="RU367124"/>
    </source>
</evidence>
<keyword evidence="3 5" id="KW-0964">Secreted</keyword>
<feature type="signal peptide" evidence="5">
    <location>
        <begin position="1"/>
        <end position="23"/>
    </location>
</feature>
<feature type="chain" id="PRO_5044953697" description="RxLR effector protein" evidence="5">
    <location>
        <begin position="24"/>
        <end position="158"/>
    </location>
</feature>
<evidence type="ECO:0000256" key="3">
    <source>
        <dbReference type="ARBA" id="ARBA00022525"/>
    </source>
</evidence>
<sequence>MRVCFVLLLAVTTLLAGTNSVSGSSIKLRASQNLVQSIDAGRELRGEVKTDAVDPEDEERALNLNFGWIKQLSAKMKSDPLKSLVKSQLKYVYSQRIADKLMASKIDPDDLVRMFRLDLSKNRANIKGVKTRKWDFFLKFRVSYIEKNLQWQSAFKNL</sequence>
<evidence type="ECO:0000256" key="4">
    <source>
        <dbReference type="ARBA" id="ARBA00022729"/>
    </source>
</evidence>
<accession>A0ABD3FSM9</accession>
<evidence type="ECO:0000313" key="6">
    <source>
        <dbReference type="EMBL" id="KAL3669299.1"/>
    </source>
</evidence>
<dbReference type="Proteomes" id="UP001632037">
    <property type="component" value="Unassembled WGS sequence"/>
</dbReference>